<dbReference type="KEGG" id="ral:Rumal_0718"/>
<accession>E6UHL5</accession>
<dbReference type="Proteomes" id="UP000006919">
    <property type="component" value="Chromosome"/>
</dbReference>
<dbReference type="STRING" id="697329.Rumal_0718"/>
<reference evidence="1 2" key="1">
    <citation type="journal article" date="2011" name="J. Bacteriol.">
        <title>Complete genome of the cellulolytic ruminal bacterium Ruminococcus albus 7.</title>
        <authorList>
            <person name="Suen G."/>
            <person name="Stevenson D.M."/>
            <person name="Bruce D.C."/>
            <person name="Chertkov O."/>
            <person name="Copeland A."/>
            <person name="Cheng J.F."/>
            <person name="Detter C."/>
            <person name="Detter J.C."/>
            <person name="Goodwin L.A."/>
            <person name="Han C.S."/>
            <person name="Hauser L.J."/>
            <person name="Ivanova N.N."/>
            <person name="Kyrpides N.C."/>
            <person name="Land M.L."/>
            <person name="Lapidus A."/>
            <person name="Lucas S."/>
            <person name="Ovchinnikova G."/>
            <person name="Pitluck S."/>
            <person name="Tapia R."/>
            <person name="Woyke T."/>
            <person name="Boyum J."/>
            <person name="Mead D."/>
            <person name="Weimer P.J."/>
        </authorList>
    </citation>
    <scope>NUCLEOTIDE SEQUENCE [LARGE SCALE GENOMIC DNA]</scope>
    <source>
        <strain evidence="2">ATCC 27210 / DSM 20455 / JCM 14654 / NCDO 2250 / 7</strain>
    </source>
</reference>
<dbReference type="EMBL" id="CP002403">
    <property type="protein sequence ID" value="ADU21260.1"/>
    <property type="molecule type" value="Genomic_DNA"/>
</dbReference>
<protein>
    <recommendedName>
        <fullName evidence="3">Transcriptional regulator, AbiEi antitoxin, Type IV TA system</fullName>
    </recommendedName>
</protein>
<evidence type="ECO:0008006" key="3">
    <source>
        <dbReference type="Google" id="ProtNLM"/>
    </source>
</evidence>
<name>E6UHL5_RUMA7</name>
<sequence>MVMKDMTELIKEYGCITPEIAADNGISKYKFYKYVRENNMEQVEHGIYIFRDEWVDELYVLHKRCPNAVFSHNEALYFYGLTDREPLVHTLTMYSGYNSHRLTADGRCKVYTIKKELLDVGKVFVKDNCGNEIPMYDIDRTICDVIRSRSTIDIQEFIPALKAYARRNDNDLNKLWEYSKLFRIQTVVRKYMEVLL</sequence>
<gene>
    <name evidence="1" type="ordered locus">Rumal_0718</name>
</gene>
<dbReference type="AlphaFoldDB" id="E6UHL5"/>
<proteinExistence type="predicted"/>
<organism evidence="1 2">
    <name type="scientific">Ruminococcus albus (strain ATCC 27210 / DSM 20455 / JCM 14654 / NCDO 2250 / 7)</name>
    <dbReference type="NCBI Taxonomy" id="697329"/>
    <lineage>
        <taxon>Bacteria</taxon>
        <taxon>Bacillati</taxon>
        <taxon>Bacillota</taxon>
        <taxon>Clostridia</taxon>
        <taxon>Eubacteriales</taxon>
        <taxon>Oscillospiraceae</taxon>
        <taxon>Ruminococcus</taxon>
    </lineage>
</organism>
<evidence type="ECO:0000313" key="1">
    <source>
        <dbReference type="EMBL" id="ADU21260.1"/>
    </source>
</evidence>
<dbReference type="eggNOG" id="COG5340">
    <property type="taxonomic scope" value="Bacteria"/>
</dbReference>
<dbReference type="HOGENOM" id="CLU_089333_1_2_9"/>
<evidence type="ECO:0000313" key="2">
    <source>
        <dbReference type="Proteomes" id="UP000006919"/>
    </source>
</evidence>